<dbReference type="NCBIfam" id="TIGR01790">
    <property type="entry name" value="carotene-cycl"/>
    <property type="match status" value="1"/>
</dbReference>
<sequence length="413" mass="44990">MTVEDVLVVGAGPTGLAIASALSDAGLRVVGLSATAPTKPWQNTYGVWLDELPSPELLATVGCCWSDVVVYAARRTIPLRREYGLFDNRRLQQHLLERGERGGVVWHTGVAAAVEHRVSHSRVSTRDGRVFAARLVVDASGHSPALLRRPVALRVARQAAYGIVGEFSAPPVQPGHMVLMDYRADHLAPEEQHEPPTFLYAMDLGGGQFFVEETSLAHVPGVPLSTLERRLRRRLDSCGVAVRRVAHIERCLFPMNNPLPYLDQPLMGFGGAASMVHPPSGYMVGKALRRAPEVAQAIAQALGAAGATPLSAARAGWQTLWSPARLRRRQLYLFGLASLMRCNSATIQAFFESFFSLPRHEWTGYLSDTLSTAELARTMLRLFVRVPGSVRRTLIAAAGAEHALLRRAAFGQA</sequence>
<evidence type="ECO:0000313" key="4">
    <source>
        <dbReference type="EMBL" id="ABU58782.1"/>
    </source>
</evidence>
<dbReference type="SUPFAM" id="SSF51905">
    <property type="entry name" value="FAD/NAD(P)-binding domain"/>
    <property type="match status" value="1"/>
</dbReference>
<name>A7NML1_ROSCS</name>
<dbReference type="GO" id="GO:0016117">
    <property type="term" value="P:carotenoid biosynthetic process"/>
    <property type="evidence" value="ECO:0007669"/>
    <property type="project" value="UniProtKB-KW"/>
</dbReference>
<evidence type="ECO:0000256" key="1">
    <source>
        <dbReference type="ARBA" id="ARBA00006599"/>
    </source>
</evidence>
<evidence type="ECO:0000256" key="3">
    <source>
        <dbReference type="ARBA" id="ARBA00023027"/>
    </source>
</evidence>
<dbReference type="RefSeq" id="WP_012121206.1">
    <property type="nucleotide sequence ID" value="NC_009767.1"/>
</dbReference>
<protein>
    <submittedName>
        <fullName evidence="4">Lycopene cyclase family protein</fullName>
        <ecNumber evidence="4">5.3.99.8</ecNumber>
    </submittedName>
</protein>
<dbReference type="GO" id="GO:0016705">
    <property type="term" value="F:oxidoreductase activity, acting on paired donors, with incorporation or reduction of molecular oxygen"/>
    <property type="evidence" value="ECO:0007669"/>
    <property type="project" value="InterPro"/>
</dbReference>
<evidence type="ECO:0000256" key="2">
    <source>
        <dbReference type="ARBA" id="ARBA00022746"/>
    </source>
</evidence>
<keyword evidence="5" id="KW-1185">Reference proteome</keyword>
<dbReference type="InterPro" id="IPR036188">
    <property type="entry name" value="FAD/NAD-bd_sf"/>
</dbReference>
<dbReference type="EMBL" id="CP000804">
    <property type="protein sequence ID" value="ABU58782.1"/>
    <property type="molecule type" value="Genomic_DNA"/>
</dbReference>
<comment type="similarity">
    <text evidence="1">Belongs to the lycopene cyclase family.</text>
</comment>
<dbReference type="Proteomes" id="UP000000263">
    <property type="component" value="Chromosome"/>
</dbReference>
<dbReference type="PANTHER" id="PTHR39757">
    <property type="match status" value="1"/>
</dbReference>
<dbReference type="GO" id="GO:0016860">
    <property type="term" value="F:intramolecular oxidoreductase activity"/>
    <property type="evidence" value="ECO:0007669"/>
    <property type="project" value="UniProtKB-ARBA"/>
</dbReference>
<dbReference type="InterPro" id="IPR010108">
    <property type="entry name" value="Lycopene_cyclase_b/e"/>
</dbReference>
<dbReference type="eggNOG" id="COG0644">
    <property type="taxonomic scope" value="Bacteria"/>
</dbReference>
<keyword evidence="3" id="KW-0520">NAD</keyword>
<dbReference type="KEGG" id="rca:Rcas_2711"/>
<organism evidence="4 5">
    <name type="scientific">Roseiflexus castenholzii (strain DSM 13941 / HLO8)</name>
    <dbReference type="NCBI Taxonomy" id="383372"/>
    <lineage>
        <taxon>Bacteria</taxon>
        <taxon>Bacillati</taxon>
        <taxon>Chloroflexota</taxon>
        <taxon>Chloroflexia</taxon>
        <taxon>Chloroflexales</taxon>
        <taxon>Roseiflexineae</taxon>
        <taxon>Roseiflexaceae</taxon>
        <taxon>Roseiflexus</taxon>
    </lineage>
</organism>
<keyword evidence="4" id="KW-0413">Isomerase</keyword>
<dbReference type="STRING" id="383372.Rcas_2711"/>
<gene>
    <name evidence="4" type="ordered locus">Rcas_2711</name>
</gene>
<evidence type="ECO:0000313" key="5">
    <source>
        <dbReference type="Proteomes" id="UP000000263"/>
    </source>
</evidence>
<dbReference type="Gene3D" id="3.50.50.60">
    <property type="entry name" value="FAD/NAD(P)-binding domain"/>
    <property type="match status" value="1"/>
</dbReference>
<keyword evidence="2" id="KW-0125">Carotenoid biosynthesis</keyword>
<dbReference type="PANTHER" id="PTHR39757:SF5">
    <property type="entry name" value="OS02G0190600 PROTEIN"/>
    <property type="match status" value="1"/>
</dbReference>
<accession>A7NML1</accession>
<dbReference type="InterPro" id="IPR054896">
    <property type="entry name" value="LycopCyc"/>
</dbReference>
<dbReference type="NCBIfam" id="NF045687">
    <property type="entry name" value="LycopCycCtrL"/>
    <property type="match status" value="1"/>
</dbReference>
<dbReference type="HOGENOM" id="CLU_032956_1_0_0"/>
<dbReference type="AlphaFoldDB" id="A7NML1"/>
<dbReference type="Pfam" id="PF05834">
    <property type="entry name" value="Lycopene_cycl"/>
    <property type="match status" value="1"/>
</dbReference>
<dbReference type="EC" id="5.3.99.8" evidence="4"/>
<reference evidence="4 5" key="1">
    <citation type="submission" date="2007-08" db="EMBL/GenBank/DDBJ databases">
        <title>Complete sequence of Roseiflexus castenholzii DSM 13941.</title>
        <authorList>
            <consortium name="US DOE Joint Genome Institute"/>
            <person name="Copeland A."/>
            <person name="Lucas S."/>
            <person name="Lapidus A."/>
            <person name="Barry K."/>
            <person name="Glavina del Rio T."/>
            <person name="Dalin E."/>
            <person name="Tice H."/>
            <person name="Pitluck S."/>
            <person name="Thompson L.S."/>
            <person name="Brettin T."/>
            <person name="Bruce D."/>
            <person name="Detter J.C."/>
            <person name="Han C."/>
            <person name="Tapia R."/>
            <person name="Schmutz J."/>
            <person name="Larimer F."/>
            <person name="Land M."/>
            <person name="Hauser L."/>
            <person name="Kyrpides N."/>
            <person name="Mikhailova N."/>
            <person name="Bryant D.A."/>
            <person name="Hanada S."/>
            <person name="Tsukatani Y."/>
            <person name="Richardson P."/>
        </authorList>
    </citation>
    <scope>NUCLEOTIDE SEQUENCE [LARGE SCALE GENOMIC DNA]</scope>
    <source>
        <strain evidence="5">DSM 13941 / HLO8</strain>
    </source>
</reference>
<proteinExistence type="inferred from homology"/>